<evidence type="ECO:0000313" key="2">
    <source>
        <dbReference type="EMBL" id="KAE8284774.1"/>
    </source>
</evidence>
<dbReference type="PANTHER" id="PTHR35079">
    <property type="entry name" value="LUNG ADENOMA SUSCEPTIBILITY PROTEIN 2"/>
    <property type="match status" value="1"/>
</dbReference>
<dbReference type="PANTHER" id="PTHR35079:SF1">
    <property type="entry name" value="LUNG ADENOMA SUSCEPTIBILITY PROTEIN 2"/>
    <property type="match status" value="1"/>
</dbReference>
<feature type="compositionally biased region" description="Basic and acidic residues" evidence="1">
    <location>
        <begin position="481"/>
        <end position="494"/>
    </location>
</feature>
<name>A0A6G0I013_LARCR</name>
<comment type="caution">
    <text evidence="2">The sequence shown here is derived from an EMBL/GenBank/DDBJ whole genome shotgun (WGS) entry which is preliminary data.</text>
</comment>
<keyword evidence="3" id="KW-1185">Reference proteome</keyword>
<feature type="compositionally biased region" description="Basic and acidic residues" evidence="1">
    <location>
        <begin position="519"/>
        <end position="531"/>
    </location>
</feature>
<organism evidence="2 3">
    <name type="scientific">Larimichthys crocea</name>
    <name type="common">Large yellow croaker</name>
    <name type="synonym">Pseudosciaena crocea</name>
    <dbReference type="NCBI Taxonomy" id="215358"/>
    <lineage>
        <taxon>Eukaryota</taxon>
        <taxon>Metazoa</taxon>
        <taxon>Chordata</taxon>
        <taxon>Craniata</taxon>
        <taxon>Vertebrata</taxon>
        <taxon>Euteleostomi</taxon>
        <taxon>Actinopterygii</taxon>
        <taxon>Neopterygii</taxon>
        <taxon>Teleostei</taxon>
        <taxon>Neoteleostei</taxon>
        <taxon>Acanthomorphata</taxon>
        <taxon>Eupercaria</taxon>
        <taxon>Sciaenidae</taxon>
        <taxon>Larimichthys</taxon>
    </lineage>
</organism>
<proteinExistence type="predicted"/>
<evidence type="ECO:0000313" key="3">
    <source>
        <dbReference type="Proteomes" id="UP000424527"/>
    </source>
</evidence>
<feature type="region of interest" description="Disordered" evidence="1">
    <location>
        <begin position="162"/>
        <end position="215"/>
    </location>
</feature>
<sequence>MESSRLVGDCLSPESTVTSLLSSSGHLRSSRLAPELNSTFRYRDKNYDSASAALDAYIADYEGSHRNSKSLTGKLVLPLSPPSRLSRARVSTLRNKDVLRERLTDRELDFLNLPVSSLHHRSNRDRLSMTTDELLSIPHDGSMPVTHTSAFIQGFLSQSGASLPCPSSSRPAHRAWDRLSSSHPAPQLNHHHHPHPARTPRSSRCRGRPGAATVNTEDDISSVSCHQLVHRAARPEWTEPSASLHLPHWFTSNKTDMDCSGITSVPDLTYPAWIQHCDLSEPTPPTESELWEEHGLLPPATLKHGAPSWVAELEDDDPDQAPAQVDRQDTLGDLRLQFAEHISLLAAEKSSNMMETLYRDNRIESLIQKADQVLNSLSQSSGGPANPDGLTDCAEKAVCGLSVDSLCSSSHRHPVTLESAAAVGGVTEAQTDRGAQVLHGSSNFKQPGPVEALKQMFFRLQAVEAKLQRQTPAAPPLTDRLQTEETPVKPRTEAEAELESFPGGPSLQRALHHLSRLKVLVEEPRGKHREEEEKDEDEGRYSSSSADGPVCSQHKPS</sequence>
<evidence type="ECO:0008006" key="4">
    <source>
        <dbReference type="Google" id="ProtNLM"/>
    </source>
</evidence>
<dbReference type="Proteomes" id="UP000424527">
    <property type="component" value="Unassembled WGS sequence"/>
</dbReference>
<gene>
    <name evidence="2" type="ORF">D5F01_LYC16208</name>
</gene>
<accession>A0A6G0I013</accession>
<reference evidence="2 3" key="1">
    <citation type="submission" date="2019-07" db="EMBL/GenBank/DDBJ databases">
        <title>Chromosome genome assembly for large yellow croaker.</title>
        <authorList>
            <person name="Xiao S."/>
        </authorList>
    </citation>
    <scope>NUCLEOTIDE SEQUENCE [LARGE SCALE GENOMIC DNA]</scope>
    <source>
        <strain evidence="2">JMULYC20181020</strain>
        <tissue evidence="2">Muscle</tissue>
    </source>
</reference>
<dbReference type="EMBL" id="REGW02000016">
    <property type="protein sequence ID" value="KAE8284774.1"/>
    <property type="molecule type" value="Genomic_DNA"/>
</dbReference>
<feature type="compositionally biased region" description="Basic residues" evidence="1">
    <location>
        <begin position="189"/>
        <end position="207"/>
    </location>
</feature>
<evidence type="ECO:0000256" key="1">
    <source>
        <dbReference type="SAM" id="MobiDB-lite"/>
    </source>
</evidence>
<dbReference type="InterPro" id="IPR052679">
    <property type="entry name" value="Cell_Prolif_Regulator"/>
</dbReference>
<protein>
    <recommendedName>
        <fullName evidence="4">Lung adenoma susceptibility protein 2</fullName>
    </recommendedName>
</protein>
<feature type="region of interest" description="Disordered" evidence="1">
    <location>
        <begin position="469"/>
        <end position="557"/>
    </location>
</feature>
<dbReference type="AlphaFoldDB" id="A0A6G0I013"/>